<feature type="domain" description="HTH luxR-type" evidence="5">
    <location>
        <begin position="206"/>
        <end position="271"/>
    </location>
</feature>
<proteinExistence type="predicted"/>
<organism evidence="6 7">
    <name type="scientific">Sphingopyxis granuli</name>
    <dbReference type="NCBI Taxonomy" id="267128"/>
    <lineage>
        <taxon>Bacteria</taxon>
        <taxon>Pseudomonadati</taxon>
        <taxon>Pseudomonadota</taxon>
        <taxon>Alphaproteobacteria</taxon>
        <taxon>Sphingomonadales</taxon>
        <taxon>Sphingomonadaceae</taxon>
        <taxon>Sphingopyxis</taxon>
    </lineage>
</organism>
<keyword evidence="7" id="KW-1185">Reference proteome</keyword>
<dbReference type="SUPFAM" id="SSF75516">
    <property type="entry name" value="Pheromone-binding domain of LuxR-like quorum-sensing transcription factors"/>
    <property type="match status" value="1"/>
</dbReference>
<keyword evidence="2" id="KW-0238">DNA-binding</keyword>
<feature type="compositionally biased region" description="Basic and acidic residues" evidence="4">
    <location>
        <begin position="9"/>
        <end position="20"/>
    </location>
</feature>
<dbReference type="PROSITE" id="PS50043">
    <property type="entry name" value="HTH_LUXR_2"/>
    <property type="match status" value="1"/>
</dbReference>
<dbReference type="CDD" id="cd06170">
    <property type="entry name" value="LuxR_C_like"/>
    <property type="match status" value="1"/>
</dbReference>
<dbReference type="Proteomes" id="UP000058599">
    <property type="component" value="Chromosome"/>
</dbReference>
<dbReference type="GO" id="GO:0003677">
    <property type="term" value="F:DNA binding"/>
    <property type="evidence" value="ECO:0007669"/>
    <property type="project" value="UniProtKB-KW"/>
</dbReference>
<evidence type="ECO:0000259" key="5">
    <source>
        <dbReference type="PROSITE" id="PS50043"/>
    </source>
</evidence>
<reference evidence="6 7" key="1">
    <citation type="journal article" date="2016" name="BMC Genomics">
        <title>Genomic analysis of the nitrate-respiring Sphingopyxis granuli (formerly Sphingomonas macrogoltabida) strain TFA.</title>
        <authorList>
            <person name="Garcia-Romero I."/>
            <person name="Perez-Pulido A.J."/>
            <person name="Gonzalez-Flores Y.E."/>
            <person name="Reyes-Ramirez F."/>
            <person name="Santero E."/>
            <person name="Floriano B."/>
        </authorList>
    </citation>
    <scope>NUCLEOTIDE SEQUENCE [LARGE SCALE GENOMIC DNA]</scope>
    <source>
        <strain evidence="6 7">TFA</strain>
    </source>
</reference>
<gene>
    <name evidence="6" type="ORF">SGRAN_0016</name>
</gene>
<dbReference type="KEGG" id="sgi:SGRAN_0016"/>
<evidence type="ECO:0000313" key="6">
    <source>
        <dbReference type="EMBL" id="AMG72414.1"/>
    </source>
</evidence>
<dbReference type="AlphaFoldDB" id="A0AA86KZX3"/>
<evidence type="ECO:0000313" key="7">
    <source>
        <dbReference type="Proteomes" id="UP000058599"/>
    </source>
</evidence>
<dbReference type="GO" id="GO:0006355">
    <property type="term" value="P:regulation of DNA-templated transcription"/>
    <property type="evidence" value="ECO:0007669"/>
    <property type="project" value="InterPro"/>
</dbReference>
<dbReference type="InterPro" id="IPR016032">
    <property type="entry name" value="Sig_transdc_resp-reg_C-effctor"/>
</dbReference>
<dbReference type="Gene3D" id="3.30.450.80">
    <property type="entry name" value="Transcription factor LuxR-like, autoinducer-binding domain"/>
    <property type="match status" value="1"/>
</dbReference>
<dbReference type="InterPro" id="IPR005143">
    <property type="entry name" value="TF_LuxR_autoind-bd_dom"/>
</dbReference>
<dbReference type="SMART" id="SM00421">
    <property type="entry name" value="HTH_LUXR"/>
    <property type="match status" value="1"/>
</dbReference>
<dbReference type="EMBL" id="CP012199">
    <property type="protein sequence ID" value="AMG72414.1"/>
    <property type="molecule type" value="Genomic_DNA"/>
</dbReference>
<dbReference type="SUPFAM" id="SSF46894">
    <property type="entry name" value="C-terminal effector domain of the bipartite response regulators"/>
    <property type="match status" value="1"/>
</dbReference>
<protein>
    <submittedName>
        <fullName evidence="6">Transcriptional regulator, LuxR family</fullName>
    </submittedName>
</protein>
<name>A0AA86KZX3_9SPHN</name>
<evidence type="ECO:0000256" key="2">
    <source>
        <dbReference type="ARBA" id="ARBA00023125"/>
    </source>
</evidence>
<evidence type="ECO:0000256" key="3">
    <source>
        <dbReference type="ARBA" id="ARBA00023163"/>
    </source>
</evidence>
<feature type="region of interest" description="Disordered" evidence="4">
    <location>
        <begin position="1"/>
        <end position="26"/>
    </location>
</feature>
<dbReference type="InterPro" id="IPR000792">
    <property type="entry name" value="Tscrpt_reg_LuxR_C"/>
</dbReference>
<keyword evidence="3" id="KW-0804">Transcription</keyword>
<dbReference type="Pfam" id="PF03472">
    <property type="entry name" value="Autoind_bind"/>
    <property type="match status" value="1"/>
</dbReference>
<keyword evidence="1" id="KW-0805">Transcription regulation</keyword>
<evidence type="ECO:0000256" key="1">
    <source>
        <dbReference type="ARBA" id="ARBA00023015"/>
    </source>
</evidence>
<dbReference type="Pfam" id="PF00196">
    <property type="entry name" value="GerE"/>
    <property type="match status" value="1"/>
</dbReference>
<accession>A0AA86KZX3</accession>
<sequence length="285" mass="31757">MSHLSSVPERNRDRRPRERLAGSTGWERAGDRTVTVKHFCLMEELALEISTATNEDGLFEALARASMRLGFDHFALAYDRRGNAEPASLLVHNYPDAWAKVYVGFDLGGADPVRRAGERSMTGFRWDEIESYIPLTRSDRQMLHVGREYGLADGYTVPRHLPGEASGACSFVLRPQSELQDDMLRIAEIIGALAIVSARQLVGAVPLKSKATLSERQRECVLWTARGKTAAEVAVILGIGEVTVVQHLKTARDRYDVHCGQMLTLCALFDGLIGFGDVYDWWHAR</sequence>
<dbReference type="InterPro" id="IPR036388">
    <property type="entry name" value="WH-like_DNA-bd_sf"/>
</dbReference>
<dbReference type="InterPro" id="IPR036693">
    <property type="entry name" value="TF_LuxR_autoind-bd_dom_sf"/>
</dbReference>
<dbReference type="Gene3D" id="1.10.10.10">
    <property type="entry name" value="Winged helix-like DNA-binding domain superfamily/Winged helix DNA-binding domain"/>
    <property type="match status" value="1"/>
</dbReference>
<evidence type="ECO:0000256" key="4">
    <source>
        <dbReference type="SAM" id="MobiDB-lite"/>
    </source>
</evidence>